<dbReference type="PANTHER" id="PTHR42993">
    <property type="entry name" value="MAOC-LIKE DEHYDRATASE DOMAIN-CONTAINING PROTEIN"/>
    <property type="match status" value="1"/>
</dbReference>
<evidence type="ECO:0000313" key="3">
    <source>
        <dbReference type="Proteomes" id="UP000183685"/>
    </source>
</evidence>
<dbReference type="InterPro" id="IPR039375">
    <property type="entry name" value="NodN-like"/>
</dbReference>
<dbReference type="RefSeq" id="WP_068306775.1">
    <property type="nucleotide sequence ID" value="NZ_DAIOMO010000001.1"/>
</dbReference>
<organism evidence="2 3">
    <name type="scientific">Kordiimonas lacus</name>
    <dbReference type="NCBI Taxonomy" id="637679"/>
    <lineage>
        <taxon>Bacteria</taxon>
        <taxon>Pseudomonadati</taxon>
        <taxon>Pseudomonadota</taxon>
        <taxon>Alphaproteobacteria</taxon>
        <taxon>Kordiimonadales</taxon>
        <taxon>Kordiimonadaceae</taxon>
        <taxon>Kordiimonas</taxon>
    </lineage>
</organism>
<evidence type="ECO:0000259" key="1">
    <source>
        <dbReference type="Pfam" id="PF01575"/>
    </source>
</evidence>
<dbReference type="Pfam" id="PF01575">
    <property type="entry name" value="MaoC_dehydratas"/>
    <property type="match status" value="1"/>
</dbReference>
<dbReference type="OrthoDB" id="9759612at2"/>
<reference evidence="2 3" key="1">
    <citation type="submission" date="2016-10" db="EMBL/GenBank/DDBJ databases">
        <authorList>
            <person name="de Groot N.N."/>
        </authorList>
    </citation>
    <scope>NUCLEOTIDE SEQUENCE [LARGE SCALE GENOMIC DNA]</scope>
    <source>
        <strain evidence="2 3">CGMCC 1.9109</strain>
    </source>
</reference>
<dbReference type="InterPro" id="IPR002539">
    <property type="entry name" value="MaoC-like_dom"/>
</dbReference>
<dbReference type="Gene3D" id="3.10.129.10">
    <property type="entry name" value="Hotdog Thioesterase"/>
    <property type="match status" value="1"/>
</dbReference>
<dbReference type="AlphaFoldDB" id="A0A1G7CHU0"/>
<gene>
    <name evidence="2" type="ORF">SAMN04488071_2807</name>
</gene>
<dbReference type="InterPro" id="IPR029069">
    <property type="entry name" value="HotDog_dom_sf"/>
</dbReference>
<dbReference type="PANTHER" id="PTHR42993:SF1">
    <property type="entry name" value="MAOC-LIKE DEHYDRATASE DOMAIN-CONTAINING PROTEIN"/>
    <property type="match status" value="1"/>
</dbReference>
<dbReference type="EMBL" id="FNAK01000006">
    <property type="protein sequence ID" value="SDE38859.1"/>
    <property type="molecule type" value="Genomic_DNA"/>
</dbReference>
<dbReference type="Proteomes" id="UP000183685">
    <property type="component" value="Unassembled WGS sequence"/>
</dbReference>
<dbReference type="CDD" id="cd03450">
    <property type="entry name" value="NodN"/>
    <property type="match status" value="1"/>
</dbReference>
<dbReference type="STRING" id="637679.GCA_001550055_03114"/>
<feature type="domain" description="MaoC-like" evidence="1">
    <location>
        <begin position="10"/>
        <end position="117"/>
    </location>
</feature>
<dbReference type="SUPFAM" id="SSF54637">
    <property type="entry name" value="Thioesterase/thiol ester dehydrase-isomerase"/>
    <property type="match status" value="1"/>
</dbReference>
<keyword evidence="3" id="KW-1185">Reference proteome</keyword>
<sequence length="154" mass="17102">MAEMVAKEDLQNYIGKETGVSDWMKIDQDRINKFADVTDDHQFIHIDPEAAAKTPFGTTIAHGFLTLSLLTPLSSGASLRVKDTVMGINYGCDKVRFMSPVKVNSEIRARVKLASVDEKPGNRLLLKNEITIEIKGEDRPALIAEWLTMIVVGE</sequence>
<protein>
    <submittedName>
        <fullName evidence="2">Acyl dehydratase</fullName>
    </submittedName>
</protein>
<evidence type="ECO:0000313" key="2">
    <source>
        <dbReference type="EMBL" id="SDE38859.1"/>
    </source>
</evidence>
<name>A0A1G7CHU0_9PROT</name>
<proteinExistence type="predicted"/>
<accession>A0A1G7CHU0</accession>